<dbReference type="InterPro" id="IPR003661">
    <property type="entry name" value="HisK_dim/P_dom"/>
</dbReference>
<keyword evidence="4" id="KW-1185">Reference proteome</keyword>
<organism evidence="3 4">
    <name type="scientific">Gigaspora rosea</name>
    <dbReference type="NCBI Taxonomy" id="44941"/>
    <lineage>
        <taxon>Eukaryota</taxon>
        <taxon>Fungi</taxon>
        <taxon>Fungi incertae sedis</taxon>
        <taxon>Mucoromycota</taxon>
        <taxon>Glomeromycotina</taxon>
        <taxon>Glomeromycetes</taxon>
        <taxon>Diversisporales</taxon>
        <taxon>Gigasporaceae</taxon>
        <taxon>Gigaspora</taxon>
    </lineage>
</organism>
<evidence type="ECO:0000256" key="1">
    <source>
        <dbReference type="ARBA" id="ARBA00022553"/>
    </source>
</evidence>
<dbReference type="PANTHER" id="PTHR45339">
    <property type="entry name" value="HYBRID SIGNAL TRANSDUCTION HISTIDINE KINASE J"/>
    <property type="match status" value="1"/>
</dbReference>
<dbReference type="Pfam" id="PF00512">
    <property type="entry name" value="HisKA"/>
    <property type="match status" value="1"/>
</dbReference>
<dbReference type="SUPFAM" id="SSF55781">
    <property type="entry name" value="GAF domain-like"/>
    <property type="match status" value="1"/>
</dbReference>
<dbReference type="SMART" id="SM00388">
    <property type="entry name" value="HisKA"/>
    <property type="match status" value="1"/>
</dbReference>
<dbReference type="Gene3D" id="1.10.287.130">
    <property type="match status" value="1"/>
</dbReference>
<dbReference type="InterPro" id="IPR036097">
    <property type="entry name" value="HisK_dim/P_sf"/>
</dbReference>
<accession>A0A397UA34</accession>
<comment type="caution">
    <text evidence="3">The sequence shown here is derived from an EMBL/GenBank/DDBJ whole genome shotgun (WGS) entry which is preliminary data.</text>
</comment>
<dbReference type="CDD" id="cd00082">
    <property type="entry name" value="HisKA"/>
    <property type="match status" value="1"/>
</dbReference>
<evidence type="ECO:0000259" key="2">
    <source>
        <dbReference type="SMART" id="SM00388"/>
    </source>
</evidence>
<dbReference type="SUPFAM" id="SSF47384">
    <property type="entry name" value="Homodimeric domain of signal transducing histidine kinase"/>
    <property type="match status" value="1"/>
</dbReference>
<sequence>MWWKGIIVRSEAEMNLVSKHRQETIKQFLITITEIIYSEHNLIGTLSNIIKVIHNILPCDRVFIISYEPSTSSTSNSTLVALYKNLENITPIAESFQDEEIINLYPQNTYSQPLLNNNSGIEILLNTYCANTWKNFSMLSAEIRMNSGYWGCIKLHWSSNSIWLNSEIELLQQSNKKRIQIKAETFANKTKTQILANTSHELQIPLETIIGLISLFDFSTLTDNQKDMIDIVQHASDSVLFIVNNILNAAKLEAQQIASINTIFLFIVFI</sequence>
<dbReference type="Gene3D" id="3.30.450.40">
    <property type="match status" value="1"/>
</dbReference>
<dbReference type="EMBL" id="QKWP01001892">
    <property type="protein sequence ID" value="RIB05948.1"/>
    <property type="molecule type" value="Genomic_DNA"/>
</dbReference>
<dbReference type="OrthoDB" id="10446162at2759"/>
<reference evidence="3 4" key="1">
    <citation type="submission" date="2018-06" db="EMBL/GenBank/DDBJ databases">
        <title>Comparative genomics reveals the genomic features of Rhizophagus irregularis, R. cerebriforme, R. diaphanum and Gigaspora rosea, and their symbiotic lifestyle signature.</title>
        <authorList>
            <person name="Morin E."/>
            <person name="San Clemente H."/>
            <person name="Chen E.C.H."/>
            <person name="De La Providencia I."/>
            <person name="Hainaut M."/>
            <person name="Kuo A."/>
            <person name="Kohler A."/>
            <person name="Murat C."/>
            <person name="Tang N."/>
            <person name="Roy S."/>
            <person name="Loubradou J."/>
            <person name="Henrissat B."/>
            <person name="Grigoriev I.V."/>
            <person name="Corradi N."/>
            <person name="Roux C."/>
            <person name="Martin F.M."/>
        </authorList>
    </citation>
    <scope>NUCLEOTIDE SEQUENCE [LARGE SCALE GENOMIC DNA]</scope>
    <source>
        <strain evidence="3 4">DAOM 194757</strain>
    </source>
</reference>
<name>A0A397UA34_9GLOM</name>
<dbReference type="InterPro" id="IPR029016">
    <property type="entry name" value="GAF-like_dom_sf"/>
</dbReference>
<proteinExistence type="predicted"/>
<dbReference type="STRING" id="44941.A0A397UA34"/>
<dbReference type="GO" id="GO:0000155">
    <property type="term" value="F:phosphorelay sensor kinase activity"/>
    <property type="evidence" value="ECO:0007669"/>
    <property type="project" value="InterPro"/>
</dbReference>
<evidence type="ECO:0000313" key="4">
    <source>
        <dbReference type="Proteomes" id="UP000266673"/>
    </source>
</evidence>
<protein>
    <recommendedName>
        <fullName evidence="2">Signal transduction histidine kinase dimerisation/phosphoacceptor domain-containing protein</fullName>
    </recommendedName>
</protein>
<dbReference type="Proteomes" id="UP000266673">
    <property type="component" value="Unassembled WGS sequence"/>
</dbReference>
<dbReference type="PANTHER" id="PTHR45339:SF5">
    <property type="entry name" value="HISTIDINE KINASE"/>
    <property type="match status" value="1"/>
</dbReference>
<evidence type="ECO:0000313" key="3">
    <source>
        <dbReference type="EMBL" id="RIB05948.1"/>
    </source>
</evidence>
<gene>
    <name evidence="3" type="ORF">C2G38_2218288</name>
</gene>
<dbReference type="AlphaFoldDB" id="A0A397UA34"/>
<feature type="domain" description="Signal transduction histidine kinase dimerisation/phosphoacceptor" evidence="2">
    <location>
        <begin position="190"/>
        <end position="255"/>
    </location>
</feature>
<keyword evidence="1" id="KW-0597">Phosphoprotein</keyword>